<dbReference type="EMBL" id="CABVHP010000001">
    <property type="protein sequence ID" value="VVN74733.1"/>
    <property type="molecule type" value="Genomic_DNA"/>
</dbReference>
<organism evidence="1 2">
    <name type="scientific">Pseudomonas fluorescens</name>
    <dbReference type="NCBI Taxonomy" id="294"/>
    <lineage>
        <taxon>Bacteria</taxon>
        <taxon>Pseudomonadati</taxon>
        <taxon>Pseudomonadota</taxon>
        <taxon>Gammaproteobacteria</taxon>
        <taxon>Pseudomonadales</taxon>
        <taxon>Pseudomonadaceae</taxon>
        <taxon>Pseudomonas</taxon>
    </lineage>
</organism>
<accession>A0A5E7AIY7</accession>
<dbReference type="AlphaFoldDB" id="A0A5E7AIY7"/>
<evidence type="ECO:0000313" key="1">
    <source>
        <dbReference type="EMBL" id="VVN74733.1"/>
    </source>
</evidence>
<reference evidence="1 2" key="1">
    <citation type="submission" date="2019-09" db="EMBL/GenBank/DDBJ databases">
        <authorList>
            <person name="Chandra G."/>
            <person name="Truman W A."/>
        </authorList>
    </citation>
    <scope>NUCLEOTIDE SEQUENCE [LARGE SCALE GENOMIC DNA]</scope>
    <source>
        <strain evidence="1">PS704</strain>
    </source>
</reference>
<proteinExistence type="predicted"/>
<dbReference type="RefSeq" id="WP_150636352.1">
    <property type="nucleotide sequence ID" value="NZ_CABVHP010000001.1"/>
</dbReference>
<name>A0A5E7AIY7_PSEFL</name>
<protein>
    <submittedName>
        <fullName evidence="1">Uncharacterized protein</fullName>
    </submittedName>
</protein>
<evidence type="ECO:0000313" key="2">
    <source>
        <dbReference type="Proteomes" id="UP000326557"/>
    </source>
</evidence>
<gene>
    <name evidence="1" type="ORF">PS704_00668</name>
</gene>
<dbReference type="Proteomes" id="UP000326557">
    <property type="component" value="Unassembled WGS sequence"/>
</dbReference>
<dbReference type="OrthoDB" id="9904995at2"/>
<sequence>MSDNAKRVLAVWTSLTQAERDEAVELLNEFQRANKKRKEEIAMESLSESYFVKGSTTMNFGPLGGGCAFCGK</sequence>